<proteinExistence type="predicted"/>
<evidence type="ECO:0000313" key="1">
    <source>
        <dbReference type="EMBL" id="SER95914.1"/>
    </source>
</evidence>
<dbReference type="Proteomes" id="UP000198929">
    <property type="component" value="Unassembled WGS sequence"/>
</dbReference>
<gene>
    <name evidence="1" type="ORF">SAMN05661109_01455</name>
</gene>
<sequence length="48" mass="5017">MNLDAIIESAVAFSSDGIGAILLKVFTALYDVFYPSNAEAATPVEIPA</sequence>
<name>A0A1H9TG27_9CORY</name>
<protein>
    <submittedName>
        <fullName evidence="1">Uncharacterized protein</fullName>
    </submittedName>
</protein>
<dbReference type="RefSeq" id="WP_169872655.1">
    <property type="nucleotide sequence ID" value="NZ_CP047199.1"/>
</dbReference>
<keyword evidence="2" id="KW-1185">Reference proteome</keyword>
<evidence type="ECO:0000313" key="2">
    <source>
        <dbReference type="Proteomes" id="UP000198929"/>
    </source>
</evidence>
<accession>A0A1H9TG27</accession>
<organism evidence="1 2">
    <name type="scientific">Corynebacterium cystitidis DSM 20524</name>
    <dbReference type="NCBI Taxonomy" id="1121357"/>
    <lineage>
        <taxon>Bacteria</taxon>
        <taxon>Bacillati</taxon>
        <taxon>Actinomycetota</taxon>
        <taxon>Actinomycetes</taxon>
        <taxon>Mycobacteriales</taxon>
        <taxon>Corynebacteriaceae</taxon>
        <taxon>Corynebacterium</taxon>
    </lineage>
</organism>
<dbReference type="AlphaFoldDB" id="A0A1H9TG27"/>
<reference evidence="2" key="1">
    <citation type="submission" date="2016-10" db="EMBL/GenBank/DDBJ databases">
        <authorList>
            <person name="Varghese N."/>
            <person name="Submissions S."/>
        </authorList>
    </citation>
    <scope>NUCLEOTIDE SEQUENCE [LARGE SCALE GENOMIC DNA]</scope>
    <source>
        <strain evidence="2">DSM 20524</strain>
    </source>
</reference>
<dbReference type="STRING" id="1121357.SAMN05661109_01455"/>
<dbReference type="EMBL" id="FOGQ01000005">
    <property type="protein sequence ID" value="SER95914.1"/>
    <property type="molecule type" value="Genomic_DNA"/>
</dbReference>